<evidence type="ECO:0000313" key="15">
    <source>
        <dbReference type="Proteomes" id="UP000663866"/>
    </source>
</evidence>
<dbReference type="Pfam" id="PF04758">
    <property type="entry name" value="Ribosomal_S30"/>
    <property type="match status" value="1"/>
</dbReference>
<dbReference type="AlphaFoldDB" id="A0A816PGT4"/>
<dbReference type="Proteomes" id="UP000663834">
    <property type="component" value="Unassembled WGS sequence"/>
</dbReference>
<protein>
    <recommendedName>
        <fullName evidence="4">Ubiquitin-like domain-containing protein</fullName>
    </recommendedName>
</protein>
<dbReference type="PANTHER" id="PTHR12650">
    <property type="entry name" value="40S RIBOSOMAL PROTEIN S30/UBIQUITIN-LIKE PROTEIN FUBI"/>
    <property type="match status" value="1"/>
</dbReference>
<reference evidence="7" key="1">
    <citation type="submission" date="2021-02" db="EMBL/GenBank/DDBJ databases">
        <authorList>
            <person name="Nowell W R."/>
        </authorList>
    </citation>
    <scope>NUCLEOTIDE SEQUENCE</scope>
</reference>
<dbReference type="EMBL" id="CAJNOV010011300">
    <property type="protein sequence ID" value="CAF1443953.1"/>
    <property type="molecule type" value="Genomic_DNA"/>
</dbReference>
<dbReference type="GO" id="GO:0022627">
    <property type="term" value="C:cytosolic small ribosomal subunit"/>
    <property type="evidence" value="ECO:0007669"/>
    <property type="project" value="TreeGrafter"/>
</dbReference>
<proteinExistence type="predicted"/>
<evidence type="ECO:0000313" key="11">
    <source>
        <dbReference type="EMBL" id="CAF4020303.1"/>
    </source>
</evidence>
<evidence type="ECO:0000313" key="16">
    <source>
        <dbReference type="Proteomes" id="UP000663887"/>
    </source>
</evidence>
<dbReference type="SUPFAM" id="SSF54236">
    <property type="entry name" value="Ubiquitin-like"/>
    <property type="match status" value="1"/>
</dbReference>
<evidence type="ECO:0000313" key="8">
    <source>
        <dbReference type="EMBL" id="CAF2115250.1"/>
    </source>
</evidence>
<dbReference type="Proteomes" id="UP000663866">
    <property type="component" value="Unassembled WGS sequence"/>
</dbReference>
<evidence type="ECO:0000256" key="1">
    <source>
        <dbReference type="ARBA" id="ARBA00022980"/>
    </source>
</evidence>
<dbReference type="Proteomes" id="UP000663856">
    <property type="component" value="Unassembled WGS sequence"/>
</dbReference>
<dbReference type="PANTHER" id="PTHR12650:SF15">
    <property type="entry name" value="RIBOSOMAL PROTEIN S30, ISOFORM A"/>
    <property type="match status" value="1"/>
</dbReference>
<evidence type="ECO:0000256" key="3">
    <source>
        <dbReference type="SAM" id="MobiDB-lite"/>
    </source>
</evidence>
<dbReference type="GO" id="GO:0006412">
    <property type="term" value="P:translation"/>
    <property type="evidence" value="ECO:0007669"/>
    <property type="project" value="InterPro"/>
</dbReference>
<feature type="compositionally biased region" description="Basic and acidic residues" evidence="3">
    <location>
        <begin position="126"/>
        <end position="135"/>
    </location>
</feature>
<dbReference type="GO" id="GO:0003735">
    <property type="term" value="F:structural constituent of ribosome"/>
    <property type="evidence" value="ECO:0007669"/>
    <property type="project" value="InterPro"/>
</dbReference>
<evidence type="ECO:0000256" key="2">
    <source>
        <dbReference type="ARBA" id="ARBA00023274"/>
    </source>
</evidence>
<dbReference type="EMBL" id="CAJNRG010002552">
    <property type="protein sequence ID" value="CAF2048983.1"/>
    <property type="molecule type" value="Genomic_DNA"/>
</dbReference>
<dbReference type="EMBL" id="CAJOBG010002119">
    <property type="protein sequence ID" value="CAF3984984.1"/>
    <property type="molecule type" value="Genomic_DNA"/>
</dbReference>
<evidence type="ECO:0000313" key="10">
    <source>
        <dbReference type="EMBL" id="CAF3984984.1"/>
    </source>
</evidence>
<keyword evidence="1" id="KW-0689">Ribosomal protein</keyword>
<dbReference type="Proteomes" id="UP000676336">
    <property type="component" value="Unassembled WGS sequence"/>
</dbReference>
<dbReference type="EMBL" id="CAJOBI010024256">
    <property type="protein sequence ID" value="CAF4235229.1"/>
    <property type="molecule type" value="Genomic_DNA"/>
</dbReference>
<dbReference type="EMBL" id="CAJNRE010012975">
    <property type="protein sequence ID" value="CAF2115250.1"/>
    <property type="molecule type" value="Genomic_DNA"/>
</dbReference>
<dbReference type="InterPro" id="IPR006846">
    <property type="entry name" value="Ribosomal_eS30"/>
</dbReference>
<dbReference type="InterPro" id="IPR000626">
    <property type="entry name" value="Ubiquitin-like_dom"/>
</dbReference>
<dbReference type="EMBL" id="CAJNOW010020745">
    <property type="protein sequence ID" value="CAF1681268.1"/>
    <property type="molecule type" value="Genomic_DNA"/>
</dbReference>
<evidence type="ECO:0000313" key="9">
    <source>
        <dbReference type="EMBL" id="CAF2128471.1"/>
    </source>
</evidence>
<dbReference type="Gene3D" id="3.10.20.90">
    <property type="entry name" value="Phosphatidylinositol 3-kinase Catalytic Subunit, Chain A, domain 1"/>
    <property type="match status" value="1"/>
</dbReference>
<dbReference type="EMBL" id="CAJOBF010002238">
    <property type="protein sequence ID" value="CAF4020303.1"/>
    <property type="molecule type" value="Genomic_DNA"/>
</dbReference>
<dbReference type="Proteomes" id="UP000663887">
    <property type="component" value="Unassembled WGS sequence"/>
</dbReference>
<gene>
    <name evidence="12" type="ORF">BYL167_LOCUS15626</name>
    <name evidence="5" type="ORF">CJN711_LOCUS24211</name>
    <name evidence="14" type="ORF">GIL414_LOCUS52212</name>
    <name evidence="6" type="ORF">KQP761_LOCUS36672</name>
    <name evidence="8" type="ORF">MBJ925_LOCUS24838</name>
    <name evidence="10" type="ORF">OVN521_LOCUS14151</name>
    <name evidence="13" type="ORF">SMN809_LOCUS23321</name>
    <name evidence="11" type="ORF">UXM345_LOCUS17327</name>
    <name evidence="9" type="ORF">WKI299_LOCUS25866</name>
    <name evidence="7" type="ORF">XDN619_LOCUS8190</name>
</gene>
<accession>A0A816PGT4</accession>
<sequence>MQIFVRGPANLLAFNVEKDDTLQDVYEYIAQESGCVLNDIVLSLHGAPLNNEQLFEEFNLVPGSTIDAHVKVLGGKTHGRLNNAGKVKNATPKVAPTEKPKKKTGRARRREQYAHRFANKVVSPSGDRRGPNSNY</sequence>
<evidence type="ECO:0000259" key="4">
    <source>
        <dbReference type="PROSITE" id="PS50053"/>
    </source>
</evidence>
<name>A0A816PGT4_9BILA</name>
<dbReference type="PROSITE" id="PS50053">
    <property type="entry name" value="UBIQUITIN_2"/>
    <property type="match status" value="1"/>
</dbReference>
<evidence type="ECO:0000313" key="13">
    <source>
        <dbReference type="EMBL" id="CAF4235229.1"/>
    </source>
</evidence>
<evidence type="ECO:0000313" key="5">
    <source>
        <dbReference type="EMBL" id="CAF1443953.1"/>
    </source>
</evidence>
<dbReference type="Proteomes" id="UP000663842">
    <property type="component" value="Unassembled WGS sequence"/>
</dbReference>
<comment type="caution">
    <text evidence="7">The sequence shown here is derived from an EMBL/GenBank/DDBJ whole genome shotgun (WGS) entry which is preliminary data.</text>
</comment>
<dbReference type="Proteomes" id="UP000663855">
    <property type="component" value="Unassembled WGS sequence"/>
</dbReference>
<dbReference type="Proteomes" id="UP000681967">
    <property type="component" value="Unassembled WGS sequence"/>
</dbReference>
<evidence type="ECO:0000313" key="12">
    <source>
        <dbReference type="EMBL" id="CAF4036345.1"/>
    </source>
</evidence>
<evidence type="ECO:0000313" key="7">
    <source>
        <dbReference type="EMBL" id="CAF2048983.1"/>
    </source>
</evidence>
<dbReference type="Pfam" id="PF00240">
    <property type="entry name" value="ubiquitin"/>
    <property type="match status" value="1"/>
</dbReference>
<feature type="compositionally biased region" description="Basic residues" evidence="3">
    <location>
        <begin position="100"/>
        <end position="109"/>
    </location>
</feature>
<dbReference type="EMBL" id="CAJOBJ010178300">
    <property type="protein sequence ID" value="CAF4908741.1"/>
    <property type="molecule type" value="Genomic_DNA"/>
</dbReference>
<keyword evidence="2" id="KW-0687">Ribonucleoprotein</keyword>
<dbReference type="Proteomes" id="UP000663824">
    <property type="component" value="Unassembled WGS sequence"/>
</dbReference>
<dbReference type="EMBL" id="CAJNRF010011104">
    <property type="protein sequence ID" value="CAF2128471.1"/>
    <property type="molecule type" value="Genomic_DNA"/>
</dbReference>
<dbReference type="EMBL" id="CAJOBH010005808">
    <property type="protein sequence ID" value="CAF4036345.1"/>
    <property type="molecule type" value="Genomic_DNA"/>
</dbReference>
<dbReference type="InterPro" id="IPR029071">
    <property type="entry name" value="Ubiquitin-like_domsf"/>
</dbReference>
<dbReference type="SMART" id="SM00213">
    <property type="entry name" value="UBQ"/>
    <property type="match status" value="1"/>
</dbReference>
<organism evidence="7 16">
    <name type="scientific">Rotaria magnacalcarata</name>
    <dbReference type="NCBI Taxonomy" id="392030"/>
    <lineage>
        <taxon>Eukaryota</taxon>
        <taxon>Metazoa</taxon>
        <taxon>Spiralia</taxon>
        <taxon>Gnathifera</taxon>
        <taxon>Rotifera</taxon>
        <taxon>Eurotatoria</taxon>
        <taxon>Bdelloidea</taxon>
        <taxon>Philodinida</taxon>
        <taxon>Philodinidae</taxon>
        <taxon>Rotaria</taxon>
    </lineage>
</organism>
<evidence type="ECO:0000313" key="14">
    <source>
        <dbReference type="EMBL" id="CAF4908741.1"/>
    </source>
</evidence>
<evidence type="ECO:0000313" key="6">
    <source>
        <dbReference type="EMBL" id="CAF1681268.1"/>
    </source>
</evidence>
<keyword evidence="15" id="KW-1185">Reference proteome</keyword>
<dbReference type="Proteomes" id="UP000681720">
    <property type="component" value="Unassembled WGS sequence"/>
</dbReference>
<feature type="domain" description="Ubiquitin-like" evidence="4">
    <location>
        <begin position="1"/>
        <end position="75"/>
    </location>
</feature>
<dbReference type="OrthoDB" id="199599at2759"/>
<feature type="region of interest" description="Disordered" evidence="3">
    <location>
        <begin position="77"/>
        <end position="135"/>
    </location>
</feature>